<dbReference type="SUPFAM" id="SSF53649">
    <property type="entry name" value="Alkaline phosphatase-like"/>
    <property type="match status" value="1"/>
</dbReference>
<dbReference type="PANTHER" id="PTHR42693">
    <property type="entry name" value="ARYLSULFATASE FAMILY MEMBER"/>
    <property type="match status" value="1"/>
</dbReference>
<dbReference type="InterPro" id="IPR000917">
    <property type="entry name" value="Sulfatase_N"/>
</dbReference>
<dbReference type="GO" id="GO:0004065">
    <property type="term" value="F:arylsulfatase activity"/>
    <property type="evidence" value="ECO:0007669"/>
    <property type="project" value="TreeGrafter"/>
</dbReference>
<gene>
    <name evidence="3" type="ORF">KL86CLO1_11606</name>
</gene>
<dbReference type="AlphaFoldDB" id="A0A212JRY0"/>
<dbReference type="InterPro" id="IPR017850">
    <property type="entry name" value="Alkaline_phosphatase_core_sf"/>
</dbReference>
<reference evidence="3" key="1">
    <citation type="submission" date="2016-04" db="EMBL/GenBank/DDBJ databases">
        <authorList>
            <person name="Evans L.H."/>
            <person name="Alamgir A."/>
            <person name="Owens N."/>
            <person name="Weber N.D."/>
            <person name="Virtaneva K."/>
            <person name="Barbian K."/>
            <person name="Babar A."/>
            <person name="Rosenke K."/>
        </authorList>
    </citation>
    <scope>NUCLEOTIDE SEQUENCE</scope>
    <source>
        <strain evidence="3">86</strain>
    </source>
</reference>
<dbReference type="Gene3D" id="3.40.720.10">
    <property type="entry name" value="Alkaline Phosphatase, subunit A"/>
    <property type="match status" value="1"/>
</dbReference>
<evidence type="ECO:0000313" key="3">
    <source>
        <dbReference type="EMBL" id="SBW02183.1"/>
    </source>
</evidence>
<feature type="domain" description="Sulfatase N-terminal" evidence="2">
    <location>
        <begin position="4"/>
        <end position="342"/>
    </location>
</feature>
<sequence length="502" mass="57290">MKAIMVMYDSLRRDLLSCNGGPIPTPNFERLAARTVQFDRSYVGSLPCMPARRELHTGRYNFLHRSWGPVEPFDDSMPQILKQHGVYTHLTTDHYHYIEDGGATYHSRYSTWACYRGQETDAWVADLTPSPAEYSPHLIGTKNMNGTLAEMRRRGGWQNDHNRERLHTEADYPMRQTFDNGLDFLDRNGRLDNWFLQIETFDPHEPFNSPEAFEAKYFSPDEPFVPDWPPYAKVDEDEATVEGMRKKYFALTCFCDQQLGRVLDKMDELDLWKDTMLIINTDHGFFLAEHDWWGKGASPNYEELVHTPLFVWDPRCGTAGQRSSALVQTIDLAPTLLDFFGVEVPADMLGRPLGKTVAENTPVREYAMFGYHGGPLGITDGRYTLLRAVADFGVQMYEYTHMPTHMRGLFPVEEMKTATMAAPFSFTKGAPVMKIEARVNPRFARAQEEGEDLLFDLRQDPAQERPLEDEAVKARLLAAAAALLAENDAPAEVYARYGLKRA</sequence>
<dbReference type="InterPro" id="IPR050738">
    <property type="entry name" value="Sulfatase"/>
</dbReference>
<evidence type="ECO:0000256" key="1">
    <source>
        <dbReference type="ARBA" id="ARBA00008779"/>
    </source>
</evidence>
<protein>
    <submittedName>
        <fullName evidence="3">Putative sulfatase</fullName>
    </submittedName>
</protein>
<evidence type="ECO:0000259" key="2">
    <source>
        <dbReference type="Pfam" id="PF00884"/>
    </source>
</evidence>
<proteinExistence type="inferred from homology"/>
<dbReference type="CDD" id="cd16148">
    <property type="entry name" value="sulfatase_like"/>
    <property type="match status" value="1"/>
</dbReference>
<accession>A0A212JRY0</accession>
<dbReference type="Pfam" id="PF00884">
    <property type="entry name" value="Sulfatase"/>
    <property type="match status" value="1"/>
</dbReference>
<dbReference type="PANTHER" id="PTHR42693:SF33">
    <property type="entry name" value="ARYLSULFATASE"/>
    <property type="match status" value="1"/>
</dbReference>
<dbReference type="EMBL" id="FLUN01000001">
    <property type="protein sequence ID" value="SBW02183.1"/>
    <property type="molecule type" value="Genomic_DNA"/>
</dbReference>
<name>A0A212JRY0_9FIRM</name>
<comment type="similarity">
    <text evidence="1">Belongs to the sulfatase family.</text>
</comment>
<organism evidence="3">
    <name type="scientific">uncultured Eubacteriales bacterium</name>
    <dbReference type="NCBI Taxonomy" id="172733"/>
    <lineage>
        <taxon>Bacteria</taxon>
        <taxon>Bacillati</taxon>
        <taxon>Bacillota</taxon>
        <taxon>Clostridia</taxon>
        <taxon>Eubacteriales</taxon>
        <taxon>environmental samples</taxon>
    </lineage>
</organism>